<dbReference type="PANTHER" id="PTHR46663">
    <property type="entry name" value="DIGUANYLATE CYCLASE DGCT-RELATED"/>
    <property type="match status" value="1"/>
</dbReference>
<evidence type="ECO:0000259" key="1">
    <source>
        <dbReference type="PROSITE" id="PS50887"/>
    </source>
</evidence>
<dbReference type="InterPro" id="IPR052163">
    <property type="entry name" value="DGC-Regulatory_Protein"/>
</dbReference>
<dbReference type="AlphaFoldDB" id="A0A7X4KB82"/>
<feature type="domain" description="GGDEF" evidence="1">
    <location>
        <begin position="1"/>
        <end position="103"/>
    </location>
</feature>
<dbReference type="InterPro" id="IPR000160">
    <property type="entry name" value="GGDEF_dom"/>
</dbReference>
<evidence type="ECO:0000313" key="3">
    <source>
        <dbReference type="Proteomes" id="UP000450012"/>
    </source>
</evidence>
<dbReference type="CDD" id="cd01949">
    <property type="entry name" value="GGDEF"/>
    <property type="match status" value="1"/>
</dbReference>
<dbReference type="Pfam" id="PF00990">
    <property type="entry name" value="GGDEF"/>
    <property type="match status" value="1"/>
</dbReference>
<sequence>MASRLQTHTRSTDICARVGGDEFIVIGTQLENPDQAYDIAKKLLDQLIAQIPISGANYALGASIGISLYPIHGTKLAELIDRADSAMYQVKRNGKNGYVIYEAR</sequence>
<dbReference type="NCBIfam" id="TIGR00254">
    <property type="entry name" value="GGDEF"/>
    <property type="match status" value="1"/>
</dbReference>
<organism evidence="2 3">
    <name type="scientific">Duganella rivi</name>
    <dbReference type="NCBI Taxonomy" id="2666083"/>
    <lineage>
        <taxon>Bacteria</taxon>
        <taxon>Pseudomonadati</taxon>
        <taxon>Pseudomonadota</taxon>
        <taxon>Betaproteobacteria</taxon>
        <taxon>Burkholderiales</taxon>
        <taxon>Oxalobacteraceae</taxon>
        <taxon>Telluria group</taxon>
        <taxon>Duganella</taxon>
    </lineage>
</organism>
<dbReference type="Gene3D" id="3.30.70.270">
    <property type="match status" value="1"/>
</dbReference>
<dbReference type="RefSeq" id="WP_161013262.1">
    <property type="nucleotide sequence ID" value="NZ_WWCK01000002.1"/>
</dbReference>
<gene>
    <name evidence="2" type="ORF">GTP45_07710</name>
</gene>
<dbReference type="InterPro" id="IPR029787">
    <property type="entry name" value="Nucleotide_cyclase"/>
</dbReference>
<reference evidence="2 3" key="1">
    <citation type="submission" date="2019-12" db="EMBL/GenBank/DDBJ databases">
        <title>Novel species isolated from a subtropical stream in China.</title>
        <authorList>
            <person name="Lu H."/>
        </authorList>
    </citation>
    <scope>NUCLEOTIDE SEQUENCE [LARGE SCALE GENOMIC DNA]</scope>
    <source>
        <strain evidence="2 3">FT55W</strain>
    </source>
</reference>
<dbReference type="SUPFAM" id="SSF55073">
    <property type="entry name" value="Nucleotide cyclase"/>
    <property type="match status" value="1"/>
</dbReference>
<dbReference type="PROSITE" id="PS50887">
    <property type="entry name" value="GGDEF"/>
    <property type="match status" value="1"/>
</dbReference>
<evidence type="ECO:0000313" key="2">
    <source>
        <dbReference type="EMBL" id="MYM66712.1"/>
    </source>
</evidence>
<proteinExistence type="predicted"/>
<dbReference type="InterPro" id="IPR043128">
    <property type="entry name" value="Rev_trsase/Diguanyl_cyclase"/>
</dbReference>
<dbReference type="Proteomes" id="UP000450012">
    <property type="component" value="Unassembled WGS sequence"/>
</dbReference>
<dbReference type="EMBL" id="WWCK01000002">
    <property type="protein sequence ID" value="MYM66712.1"/>
    <property type="molecule type" value="Genomic_DNA"/>
</dbReference>
<protein>
    <submittedName>
        <fullName evidence="2">Diguanylate cyclase</fullName>
    </submittedName>
</protein>
<dbReference type="PANTHER" id="PTHR46663:SF2">
    <property type="entry name" value="GGDEF DOMAIN-CONTAINING PROTEIN"/>
    <property type="match status" value="1"/>
</dbReference>
<name>A0A7X4KB82_9BURK</name>
<comment type="caution">
    <text evidence="2">The sequence shown here is derived from an EMBL/GenBank/DDBJ whole genome shotgun (WGS) entry which is preliminary data.</text>
</comment>
<accession>A0A7X4KB82</accession>
<keyword evidence="3" id="KW-1185">Reference proteome</keyword>
<dbReference type="SMART" id="SM00267">
    <property type="entry name" value="GGDEF"/>
    <property type="match status" value="1"/>
</dbReference>